<accession>A0A369Q9M6</accession>
<dbReference type="Proteomes" id="UP000253727">
    <property type="component" value="Unassembled WGS sequence"/>
</dbReference>
<sequence>MDRRAILQRLGWGTVLAAGATGIGGPAYAATGLLQSNPVFDPPDTDLVLRRVLSRPLANPNPAARQEAIIVSRDWRIRFHRQERAYIVSGAQSAVNVDTPSSLAWLADKERARIADTQFPLALDAVGLIGDAGYPSEQHVLNDAIRETRALLETASPPRPEVEAVRNYLVMLAANGAQLLSRWPRDLFAPQRLQWRDARTIALPGGSEGTVEVTFDAETDSQTGMMARASRQVVTSIGTSHRTTSENWSLSAAR</sequence>
<reference evidence="1 2" key="1">
    <citation type="submission" date="2018-04" db="EMBL/GenBank/DDBJ databases">
        <title>Altererythrobacter sp. HME9302 genome sequencing and assembly.</title>
        <authorList>
            <person name="Kang H."/>
            <person name="Kim H."/>
            <person name="Joh K."/>
        </authorList>
    </citation>
    <scope>NUCLEOTIDE SEQUENCE [LARGE SCALE GENOMIC DNA]</scope>
    <source>
        <strain evidence="1 2">HME9302</strain>
    </source>
</reference>
<dbReference type="EMBL" id="QBKA01000002">
    <property type="protein sequence ID" value="RDC61182.1"/>
    <property type="molecule type" value="Genomic_DNA"/>
</dbReference>
<evidence type="ECO:0000313" key="2">
    <source>
        <dbReference type="Proteomes" id="UP000253727"/>
    </source>
</evidence>
<organism evidence="1 2">
    <name type="scientific">Alteripontixanthobacter maritimus</name>
    <dbReference type="NCBI Taxonomy" id="2161824"/>
    <lineage>
        <taxon>Bacteria</taxon>
        <taxon>Pseudomonadati</taxon>
        <taxon>Pseudomonadota</taxon>
        <taxon>Alphaproteobacteria</taxon>
        <taxon>Sphingomonadales</taxon>
        <taxon>Erythrobacteraceae</taxon>
        <taxon>Alteripontixanthobacter</taxon>
    </lineage>
</organism>
<name>A0A369Q9M6_9SPHN</name>
<proteinExistence type="predicted"/>
<protein>
    <submittedName>
        <fullName evidence="1">Uncharacterized protein</fullName>
    </submittedName>
</protein>
<keyword evidence="2" id="KW-1185">Reference proteome</keyword>
<evidence type="ECO:0000313" key="1">
    <source>
        <dbReference type="EMBL" id="RDC61182.1"/>
    </source>
</evidence>
<gene>
    <name evidence="1" type="ORF">HME9302_02401</name>
</gene>
<dbReference type="AlphaFoldDB" id="A0A369Q9M6"/>
<comment type="caution">
    <text evidence="1">The sequence shown here is derived from an EMBL/GenBank/DDBJ whole genome shotgun (WGS) entry which is preliminary data.</text>
</comment>